<gene>
    <name evidence="4" type="ORF">TGAM01_v203246</name>
</gene>
<dbReference type="InterPro" id="IPR036291">
    <property type="entry name" value="NAD(P)-bd_dom_sf"/>
</dbReference>
<dbReference type="RefSeq" id="XP_018662734.1">
    <property type="nucleotide sequence ID" value="XM_018803996.1"/>
</dbReference>
<evidence type="ECO:0000313" key="5">
    <source>
        <dbReference type="Proteomes" id="UP000054821"/>
    </source>
</evidence>
<evidence type="ECO:0000256" key="3">
    <source>
        <dbReference type="ARBA" id="ARBA00023002"/>
    </source>
</evidence>
<dbReference type="PANTHER" id="PTHR24320:SF252">
    <property type="entry name" value="DEHYDROGENASE_REDUCTASE FAMILY PROTEIN, PUTATIVE (AFU_ORTHOLOGUE AFUA_3G08550)-RELATED"/>
    <property type="match status" value="1"/>
</dbReference>
<proteinExistence type="inferred from homology"/>
<sequence length="326" mass="35580">MGQPRIPPTPAETNLSGKTIIITGGNAGLGYEAARQYLTLGANRLILACRSVAKGEVAAASLRADPTVKRSNPDASIEVFELDLDDYQSGLRFSNKVKNEVKELDILLNNGGQVALDYTKSKSNHERNMQVNCYTHLLISLELFPLLRSTAAIRGLPSRITFTGSGTQITQNTLTKKPISPDSTVLGHFDDEANYNKYFRYADTKTVVNAYVRRLAALAPSEVIANNPCPGLVQTGFDKNLPFYLRLPMVLVRKAMGRTVEEGARTLVYASAVAGPEINGKFLQHNKVDPGAAFLNEPEGETFMNKLWKESVQDIAAVDPSLSSYA</sequence>
<evidence type="ECO:0000256" key="1">
    <source>
        <dbReference type="ARBA" id="ARBA00006484"/>
    </source>
</evidence>
<dbReference type="Proteomes" id="UP000054821">
    <property type="component" value="Unassembled WGS sequence"/>
</dbReference>
<dbReference type="PRINTS" id="PR00081">
    <property type="entry name" value="GDHRDH"/>
</dbReference>
<organism evidence="4 5">
    <name type="scientific">Trichoderma gamsii</name>
    <dbReference type="NCBI Taxonomy" id="398673"/>
    <lineage>
        <taxon>Eukaryota</taxon>
        <taxon>Fungi</taxon>
        <taxon>Dikarya</taxon>
        <taxon>Ascomycota</taxon>
        <taxon>Pezizomycotina</taxon>
        <taxon>Sordariomycetes</taxon>
        <taxon>Hypocreomycetidae</taxon>
        <taxon>Hypocreales</taxon>
        <taxon>Hypocreaceae</taxon>
        <taxon>Trichoderma</taxon>
    </lineage>
</organism>
<name>A0A2P4ZUZ7_9HYPO</name>
<protein>
    <recommendedName>
        <fullName evidence="6">Short-chain dehydrogenase</fullName>
    </recommendedName>
</protein>
<dbReference type="Pfam" id="PF00106">
    <property type="entry name" value="adh_short"/>
    <property type="match status" value="1"/>
</dbReference>
<dbReference type="PANTHER" id="PTHR24320">
    <property type="entry name" value="RETINOL DEHYDROGENASE"/>
    <property type="match status" value="1"/>
</dbReference>
<dbReference type="EMBL" id="JPDN02000008">
    <property type="protein sequence ID" value="PON28109.1"/>
    <property type="molecule type" value="Genomic_DNA"/>
</dbReference>
<reference evidence="4 5" key="1">
    <citation type="journal article" date="2016" name="Genome Announc.">
        <title>Draft Whole-Genome Sequence of Trichoderma gamsii T6085, a Promising Biocontrol Agent of Fusarium Head Blight on Wheat.</title>
        <authorList>
            <person name="Baroncelli R."/>
            <person name="Zapparata A."/>
            <person name="Piaggeschi G."/>
            <person name="Sarrocco S."/>
            <person name="Vannacci G."/>
        </authorList>
    </citation>
    <scope>NUCLEOTIDE SEQUENCE [LARGE SCALE GENOMIC DNA]</scope>
    <source>
        <strain evidence="4 5">T6085</strain>
    </source>
</reference>
<comment type="caution">
    <text evidence="4">The sequence shown here is derived from an EMBL/GenBank/DDBJ whole genome shotgun (WGS) entry which is preliminary data.</text>
</comment>
<keyword evidence="2" id="KW-0521">NADP</keyword>
<dbReference type="STRING" id="398673.A0A2P4ZUZ7"/>
<dbReference type="AlphaFoldDB" id="A0A2P4ZUZ7"/>
<dbReference type="InterPro" id="IPR002347">
    <property type="entry name" value="SDR_fam"/>
</dbReference>
<evidence type="ECO:0008006" key="6">
    <source>
        <dbReference type="Google" id="ProtNLM"/>
    </source>
</evidence>
<evidence type="ECO:0000313" key="4">
    <source>
        <dbReference type="EMBL" id="PON28109.1"/>
    </source>
</evidence>
<keyword evidence="5" id="KW-1185">Reference proteome</keyword>
<evidence type="ECO:0000256" key="2">
    <source>
        <dbReference type="ARBA" id="ARBA00022857"/>
    </source>
</evidence>
<comment type="similarity">
    <text evidence="1">Belongs to the short-chain dehydrogenases/reductases (SDR) family.</text>
</comment>
<dbReference type="GeneID" id="29984079"/>
<accession>A0A2P4ZUZ7</accession>
<dbReference type="SUPFAM" id="SSF51735">
    <property type="entry name" value="NAD(P)-binding Rossmann-fold domains"/>
    <property type="match status" value="1"/>
</dbReference>
<keyword evidence="3" id="KW-0560">Oxidoreductase</keyword>
<dbReference type="GO" id="GO:0016491">
    <property type="term" value="F:oxidoreductase activity"/>
    <property type="evidence" value="ECO:0007669"/>
    <property type="project" value="UniProtKB-KW"/>
</dbReference>
<dbReference type="Gene3D" id="3.40.50.720">
    <property type="entry name" value="NAD(P)-binding Rossmann-like Domain"/>
    <property type="match status" value="1"/>
</dbReference>